<evidence type="ECO:0000256" key="3">
    <source>
        <dbReference type="ARBA" id="ARBA00022827"/>
    </source>
</evidence>
<evidence type="ECO:0000313" key="7">
    <source>
        <dbReference type="EMBL" id="KAG0307502.1"/>
    </source>
</evidence>
<sequence length="544" mass="61522">MAPPAGMRIIIVGGGLAGLVMGIMLDQAGIDYHILEQASRLRPLGTSISLHPVIRDLMDQLGLLEEMEALSKPMRGITVLSAKGRRMGRIDTRTNKRRPDLHEFLRSKISPERLTTGKRVIDITETQSEVTVTCMDETTYVGHLVIGADGAYSAVRQIMYKKLQERGLLPEVDKKPLHFDKQCVVGMTAPLDPARYPVLLDEQCEVKVLLGKDQHTSMWFLPLQGNRIAWCVGGPDPHQLLQSTDDSASQTSQGSSSHNSGGRGSHHSSSGHGRDWYPETIVEICEDVRNFKCPYGGSVMDLIEATPKGLVSKVLLEEKMYRTWYHGRIVLVGDSCHKIVPFFGQGASQAILDCACLTNLFFELRSTDTESLLPIFQQYVDTRMETAKIASDSSREFADLIYDQGFKADIARKIVLRYTPSWLLRMITGTIHTDTPFLKFLRPPTRKVYPNQLQQAQQQALQQQQQQLELQMKQQKKRQHHPLLHLKQQPSSQSLQSLQTLSLQELEHQQSMQTLQEWKQQQQKSMQQLRQQLSMPQLNPRHSG</sequence>
<feature type="domain" description="FAD-binding" evidence="6">
    <location>
        <begin position="9"/>
        <end position="159"/>
    </location>
</feature>
<keyword evidence="8" id="KW-1185">Reference proteome</keyword>
<dbReference type="Proteomes" id="UP000823405">
    <property type="component" value="Unassembled WGS sequence"/>
</dbReference>
<organism evidence="7 8">
    <name type="scientific">Linnemannia gamsii</name>
    <dbReference type="NCBI Taxonomy" id="64522"/>
    <lineage>
        <taxon>Eukaryota</taxon>
        <taxon>Fungi</taxon>
        <taxon>Fungi incertae sedis</taxon>
        <taxon>Mucoromycota</taxon>
        <taxon>Mortierellomycotina</taxon>
        <taxon>Mortierellomycetes</taxon>
        <taxon>Mortierellales</taxon>
        <taxon>Mortierellaceae</taxon>
        <taxon>Linnemannia</taxon>
    </lineage>
</organism>
<evidence type="ECO:0000256" key="2">
    <source>
        <dbReference type="ARBA" id="ARBA00022630"/>
    </source>
</evidence>
<feature type="compositionally biased region" description="Low complexity" evidence="5">
    <location>
        <begin position="513"/>
        <end position="538"/>
    </location>
</feature>
<dbReference type="SUPFAM" id="SSF51905">
    <property type="entry name" value="FAD/NAD(P)-binding domain"/>
    <property type="match status" value="1"/>
</dbReference>
<evidence type="ECO:0000256" key="5">
    <source>
        <dbReference type="SAM" id="MobiDB-lite"/>
    </source>
</evidence>
<dbReference type="PANTHER" id="PTHR47356">
    <property type="entry name" value="FAD-DEPENDENT MONOOXYGENASE ASQG-RELATED"/>
    <property type="match status" value="1"/>
</dbReference>
<evidence type="ECO:0000256" key="4">
    <source>
        <dbReference type="ARBA" id="ARBA00023002"/>
    </source>
</evidence>
<dbReference type="Pfam" id="PF01494">
    <property type="entry name" value="FAD_binding_3"/>
    <property type="match status" value="2"/>
</dbReference>
<keyword evidence="4" id="KW-0560">Oxidoreductase</keyword>
<evidence type="ECO:0000259" key="6">
    <source>
        <dbReference type="Pfam" id="PF01494"/>
    </source>
</evidence>
<dbReference type="InterPro" id="IPR050562">
    <property type="entry name" value="FAD_mOase_fung"/>
</dbReference>
<dbReference type="InterPro" id="IPR036188">
    <property type="entry name" value="FAD/NAD-bd_sf"/>
</dbReference>
<accession>A0A9P6UK35</accession>
<dbReference type="EMBL" id="JAAAIN010001065">
    <property type="protein sequence ID" value="KAG0307502.1"/>
    <property type="molecule type" value="Genomic_DNA"/>
</dbReference>
<comment type="caution">
    <text evidence="7">The sequence shown here is derived from an EMBL/GenBank/DDBJ whole genome shotgun (WGS) entry which is preliminary data.</text>
</comment>
<dbReference type="PANTHER" id="PTHR47356:SF2">
    <property type="entry name" value="FAD-BINDING DOMAIN-CONTAINING PROTEIN-RELATED"/>
    <property type="match status" value="1"/>
</dbReference>
<evidence type="ECO:0000256" key="1">
    <source>
        <dbReference type="ARBA" id="ARBA00007992"/>
    </source>
</evidence>
<feature type="compositionally biased region" description="Low complexity" evidence="5">
    <location>
        <begin position="243"/>
        <end position="260"/>
    </location>
</feature>
<dbReference type="PRINTS" id="PR00420">
    <property type="entry name" value="RNGMNOXGNASE"/>
</dbReference>
<comment type="similarity">
    <text evidence="1">Belongs to the paxM FAD-dependent monooxygenase family.</text>
</comment>
<gene>
    <name evidence="7" type="ORF">BGZ97_000371</name>
</gene>
<feature type="region of interest" description="Disordered" evidence="5">
    <location>
        <begin position="470"/>
        <end position="492"/>
    </location>
</feature>
<feature type="region of interest" description="Disordered" evidence="5">
    <location>
        <begin position="513"/>
        <end position="544"/>
    </location>
</feature>
<dbReference type="Gene3D" id="3.50.50.60">
    <property type="entry name" value="FAD/NAD(P)-binding domain"/>
    <property type="match status" value="1"/>
</dbReference>
<feature type="compositionally biased region" description="Basic residues" evidence="5">
    <location>
        <begin position="474"/>
        <end position="484"/>
    </location>
</feature>
<dbReference type="InterPro" id="IPR002938">
    <property type="entry name" value="FAD-bd"/>
</dbReference>
<feature type="domain" description="FAD-binding" evidence="6">
    <location>
        <begin position="312"/>
        <end position="383"/>
    </location>
</feature>
<protein>
    <recommendedName>
        <fullName evidence="6">FAD-binding domain-containing protein</fullName>
    </recommendedName>
</protein>
<reference evidence="7" key="1">
    <citation type="journal article" date="2020" name="Fungal Divers.">
        <title>Resolving the Mortierellaceae phylogeny through synthesis of multi-gene phylogenetics and phylogenomics.</title>
        <authorList>
            <person name="Vandepol N."/>
            <person name="Liber J."/>
            <person name="Desiro A."/>
            <person name="Na H."/>
            <person name="Kennedy M."/>
            <person name="Barry K."/>
            <person name="Grigoriev I.V."/>
            <person name="Miller A.N."/>
            <person name="O'Donnell K."/>
            <person name="Stajich J.E."/>
            <person name="Bonito G."/>
        </authorList>
    </citation>
    <scope>NUCLEOTIDE SEQUENCE</scope>
    <source>
        <strain evidence="7">NVP60</strain>
    </source>
</reference>
<evidence type="ECO:0000313" key="8">
    <source>
        <dbReference type="Proteomes" id="UP000823405"/>
    </source>
</evidence>
<feature type="region of interest" description="Disordered" evidence="5">
    <location>
        <begin position="241"/>
        <end position="274"/>
    </location>
</feature>
<dbReference type="GO" id="GO:0071949">
    <property type="term" value="F:FAD binding"/>
    <property type="evidence" value="ECO:0007669"/>
    <property type="project" value="InterPro"/>
</dbReference>
<dbReference type="OrthoDB" id="655030at2759"/>
<keyword evidence="3" id="KW-0274">FAD</keyword>
<name>A0A9P6UK35_9FUNG</name>
<keyword evidence="2" id="KW-0285">Flavoprotein</keyword>
<dbReference type="AlphaFoldDB" id="A0A9P6UK35"/>
<dbReference type="GO" id="GO:0004497">
    <property type="term" value="F:monooxygenase activity"/>
    <property type="evidence" value="ECO:0007669"/>
    <property type="project" value="InterPro"/>
</dbReference>
<proteinExistence type="inferred from homology"/>